<comment type="caution">
    <text evidence="1">The sequence shown here is derived from an EMBL/GenBank/DDBJ whole genome shotgun (WGS) entry which is preliminary data.</text>
</comment>
<accession>A0A5J5CTI0</accession>
<keyword evidence="2" id="KW-1185">Reference proteome</keyword>
<reference evidence="1 2" key="1">
    <citation type="submission" date="2019-08" db="EMBL/GenBank/DDBJ databases">
        <title>A chromosome-level genome assembly, high-density linkage maps, and genome scans reveal the genomic architecture of hybrid incompatibilities underlying speciation via character displacement in darters (Percidae: Etheostominae).</title>
        <authorList>
            <person name="Moran R.L."/>
            <person name="Catchen J.M."/>
            <person name="Fuller R.C."/>
        </authorList>
    </citation>
    <scope>NUCLEOTIDE SEQUENCE [LARGE SCALE GENOMIC DNA]</scope>
    <source>
        <strain evidence="1">EspeVRDwgs_2016</strain>
        <tissue evidence="1">Muscle</tissue>
    </source>
</reference>
<dbReference type="EMBL" id="VOFY01000015">
    <property type="protein sequence ID" value="KAA8585712.1"/>
    <property type="molecule type" value="Genomic_DNA"/>
</dbReference>
<sequence length="139" mass="14745">MAFGSGPVPTVPVPGSGCMSGGEWIVRYRGQIPQAPGPGCALPGRRGLLVGQIRQEEAPITKPQTLEQEFLLSLQQSRQRRLETSRSVDLHTGATSASNGLMKEKRTIYGAGTQRGKAGQLGLSLTVFVCKTNSPPATK</sequence>
<name>A0A5J5CTI0_9PERO</name>
<evidence type="ECO:0000313" key="1">
    <source>
        <dbReference type="EMBL" id="KAA8585712.1"/>
    </source>
</evidence>
<dbReference type="Proteomes" id="UP000327493">
    <property type="component" value="Chromosome 15"/>
</dbReference>
<dbReference type="AlphaFoldDB" id="A0A5J5CTI0"/>
<gene>
    <name evidence="1" type="ORF">FQN60_004406</name>
</gene>
<organism evidence="1 2">
    <name type="scientific">Etheostoma spectabile</name>
    <name type="common">orangethroat darter</name>
    <dbReference type="NCBI Taxonomy" id="54343"/>
    <lineage>
        <taxon>Eukaryota</taxon>
        <taxon>Metazoa</taxon>
        <taxon>Chordata</taxon>
        <taxon>Craniata</taxon>
        <taxon>Vertebrata</taxon>
        <taxon>Euteleostomi</taxon>
        <taxon>Actinopterygii</taxon>
        <taxon>Neopterygii</taxon>
        <taxon>Teleostei</taxon>
        <taxon>Neoteleostei</taxon>
        <taxon>Acanthomorphata</taxon>
        <taxon>Eupercaria</taxon>
        <taxon>Perciformes</taxon>
        <taxon>Percoidei</taxon>
        <taxon>Percidae</taxon>
        <taxon>Etheostomatinae</taxon>
        <taxon>Etheostoma</taxon>
    </lineage>
</organism>
<proteinExistence type="predicted"/>
<protein>
    <submittedName>
        <fullName evidence="1">Uncharacterized protein</fullName>
    </submittedName>
</protein>
<evidence type="ECO:0000313" key="2">
    <source>
        <dbReference type="Proteomes" id="UP000327493"/>
    </source>
</evidence>